<gene>
    <name evidence="5" type="ordered locus">TSIB_1756</name>
</gene>
<organism evidence="5 6">
    <name type="scientific">Thermococcus sibiricus (strain DSM 12597 / MM 739)</name>
    <dbReference type="NCBI Taxonomy" id="604354"/>
    <lineage>
        <taxon>Archaea</taxon>
        <taxon>Methanobacteriati</taxon>
        <taxon>Methanobacteriota</taxon>
        <taxon>Thermococci</taxon>
        <taxon>Thermococcales</taxon>
        <taxon>Thermococcaceae</taxon>
        <taxon>Thermococcus</taxon>
    </lineage>
</organism>
<dbReference type="GO" id="GO:0015833">
    <property type="term" value="P:peptide transport"/>
    <property type="evidence" value="ECO:0007669"/>
    <property type="project" value="InterPro"/>
</dbReference>
<dbReference type="HOGENOM" id="CLU_000604_1_23_2"/>
<evidence type="ECO:0000259" key="4">
    <source>
        <dbReference type="PROSITE" id="PS50893"/>
    </source>
</evidence>
<feature type="domain" description="ABC transporter" evidence="4">
    <location>
        <begin position="9"/>
        <end position="258"/>
    </location>
</feature>
<dbReference type="GO" id="GO:0005524">
    <property type="term" value="F:ATP binding"/>
    <property type="evidence" value="ECO:0007669"/>
    <property type="project" value="UniProtKB-KW"/>
</dbReference>
<sequence length="322" mass="36306">MIKMTKNVLEVRNLKMYYFTNRGMVRAVDDISFDLKKGEVLGLAGESGCGKSSLGFTLIGMPTPPGKIVDGSIKIDGREIVGLPENVLRKEIRWQKISMIFQGAMNALNPVYTVGYQMIEPLMYQKGMNKEEAINKAQKYLELVGLDPEIVYRYPHELSGGMKQRVVIATALLLEPEVVIADEPTTALDVVVQAQIVNMMKKLKKELGLSMIFITHDLSILAEISDKIAIMYAGKIVEIGDSEKVYYEPAHPYTQKLLAAIPRLHEDLKKLEFIPGQPPNLINPPNGCRFHPRCPYIMQVCKEQEPELKEVDKDHYVACWLL</sequence>
<dbReference type="Proteomes" id="UP000009079">
    <property type="component" value="Chromosome"/>
</dbReference>
<dbReference type="Gene3D" id="3.40.50.300">
    <property type="entry name" value="P-loop containing nucleotide triphosphate hydrolases"/>
    <property type="match status" value="1"/>
</dbReference>
<dbReference type="NCBIfam" id="TIGR01727">
    <property type="entry name" value="oligo_HPY"/>
    <property type="match status" value="1"/>
</dbReference>
<evidence type="ECO:0000256" key="1">
    <source>
        <dbReference type="ARBA" id="ARBA00022448"/>
    </source>
</evidence>
<keyword evidence="2" id="KW-0547">Nucleotide-binding</keyword>
<evidence type="ECO:0000313" key="6">
    <source>
        <dbReference type="Proteomes" id="UP000009079"/>
    </source>
</evidence>
<dbReference type="EMBL" id="CP001463">
    <property type="protein sequence ID" value="ACS90807.1"/>
    <property type="molecule type" value="Genomic_DNA"/>
</dbReference>
<dbReference type="PROSITE" id="PS50893">
    <property type="entry name" value="ABC_TRANSPORTER_2"/>
    <property type="match status" value="1"/>
</dbReference>
<keyword evidence="1" id="KW-0813">Transport</keyword>
<dbReference type="InterPro" id="IPR003593">
    <property type="entry name" value="AAA+_ATPase"/>
</dbReference>
<dbReference type="InterPro" id="IPR027417">
    <property type="entry name" value="P-loop_NTPase"/>
</dbReference>
<dbReference type="AlphaFoldDB" id="C6A5B2"/>
<dbReference type="Pfam" id="PF08352">
    <property type="entry name" value="oligo_HPY"/>
    <property type="match status" value="1"/>
</dbReference>
<dbReference type="InterPro" id="IPR013563">
    <property type="entry name" value="Oligopep_ABC_C"/>
</dbReference>
<evidence type="ECO:0000313" key="5">
    <source>
        <dbReference type="EMBL" id="ACS90807.1"/>
    </source>
</evidence>
<keyword evidence="6" id="KW-1185">Reference proteome</keyword>
<dbReference type="GO" id="GO:0016887">
    <property type="term" value="F:ATP hydrolysis activity"/>
    <property type="evidence" value="ECO:0007669"/>
    <property type="project" value="InterPro"/>
</dbReference>
<dbReference type="FunFam" id="3.40.50.300:FF:000016">
    <property type="entry name" value="Oligopeptide ABC transporter ATP-binding component"/>
    <property type="match status" value="1"/>
</dbReference>
<evidence type="ECO:0000256" key="3">
    <source>
        <dbReference type="ARBA" id="ARBA00022840"/>
    </source>
</evidence>
<dbReference type="SUPFAM" id="SSF52540">
    <property type="entry name" value="P-loop containing nucleoside triphosphate hydrolases"/>
    <property type="match status" value="1"/>
</dbReference>
<dbReference type="eggNOG" id="arCOG00181">
    <property type="taxonomic scope" value="Archaea"/>
</dbReference>
<accession>C6A5B2</accession>
<protein>
    <submittedName>
        <fullName evidence="5">ABC-type dipeptide/oligopeptide transport system, ATPase component</fullName>
    </submittedName>
</protein>
<dbReference type="InterPro" id="IPR017871">
    <property type="entry name" value="ABC_transporter-like_CS"/>
</dbReference>
<keyword evidence="3" id="KW-0067">ATP-binding</keyword>
<dbReference type="CDD" id="cd03257">
    <property type="entry name" value="ABC_NikE_OppD_transporters"/>
    <property type="match status" value="1"/>
</dbReference>
<name>C6A5B2_THESM</name>
<proteinExistence type="predicted"/>
<reference evidence="5 6" key="1">
    <citation type="journal article" date="2009" name="Appl. Environ. Microbiol.">
        <title>Metabolic versatility and indigenous origin of the archaeon Thermococcus sibiricus, isolated from a siberian oil reservoir, as revealed by genome analysis.</title>
        <authorList>
            <person name="Mardanov A.V."/>
            <person name="Ravin N.V."/>
            <person name="Svetlitchnyi V.A."/>
            <person name="Beletsky A.V."/>
            <person name="Miroshnichenko M.L."/>
            <person name="Bonch-Osmolovskaya E.A."/>
            <person name="Skryabin K.G."/>
        </authorList>
    </citation>
    <scope>NUCLEOTIDE SEQUENCE [LARGE SCALE GENOMIC DNA]</scope>
    <source>
        <strain evidence="6">DSM 12597 / MM 739</strain>
    </source>
</reference>
<evidence type="ECO:0000256" key="2">
    <source>
        <dbReference type="ARBA" id="ARBA00022741"/>
    </source>
</evidence>
<dbReference type="PANTHER" id="PTHR43067">
    <property type="entry name" value="OLIGOPEPTIDE/DIPEPTIDE ABC TRANSPORTER, ATPASE SUBUNIT"/>
    <property type="match status" value="1"/>
</dbReference>
<dbReference type="KEGG" id="tsi:TSIB_1756"/>
<dbReference type="STRING" id="604354.TSIB_1756"/>
<dbReference type="PROSITE" id="PS00211">
    <property type="entry name" value="ABC_TRANSPORTER_1"/>
    <property type="match status" value="1"/>
</dbReference>
<dbReference type="SMART" id="SM00382">
    <property type="entry name" value="AAA"/>
    <property type="match status" value="1"/>
</dbReference>
<dbReference type="PANTHER" id="PTHR43067:SF3">
    <property type="entry name" value="MALTOSE ABC TRANSPORTER, ATP-BINDING PROTEIN"/>
    <property type="match status" value="1"/>
</dbReference>
<dbReference type="Pfam" id="PF00005">
    <property type="entry name" value="ABC_tran"/>
    <property type="match status" value="1"/>
</dbReference>
<dbReference type="InterPro" id="IPR003439">
    <property type="entry name" value="ABC_transporter-like_ATP-bd"/>
</dbReference>